<feature type="transmembrane region" description="Helical" evidence="7">
    <location>
        <begin position="412"/>
        <end position="434"/>
    </location>
</feature>
<dbReference type="AlphaFoldDB" id="A0A7X9Y007"/>
<keyword evidence="3 7" id="KW-0812">Transmembrane</keyword>
<keyword evidence="2" id="KW-1003">Cell membrane</keyword>
<gene>
    <name evidence="9" type="ORF">HF885_02655</name>
</gene>
<feature type="transmembrane region" description="Helical" evidence="7">
    <location>
        <begin position="367"/>
        <end position="391"/>
    </location>
</feature>
<protein>
    <submittedName>
        <fullName evidence="9">ABC transporter permease</fullName>
    </submittedName>
</protein>
<evidence type="ECO:0000313" key="9">
    <source>
        <dbReference type="EMBL" id="NMF25349.1"/>
    </source>
</evidence>
<evidence type="ECO:0000256" key="3">
    <source>
        <dbReference type="ARBA" id="ARBA00022692"/>
    </source>
</evidence>
<dbReference type="PANTHER" id="PTHR30287:SF1">
    <property type="entry name" value="INNER MEMBRANE PROTEIN"/>
    <property type="match status" value="1"/>
</dbReference>
<evidence type="ECO:0000256" key="6">
    <source>
        <dbReference type="SAM" id="Coils"/>
    </source>
</evidence>
<evidence type="ECO:0000256" key="2">
    <source>
        <dbReference type="ARBA" id="ARBA00022475"/>
    </source>
</evidence>
<dbReference type="Pfam" id="PF02687">
    <property type="entry name" value="FtsX"/>
    <property type="match status" value="2"/>
</dbReference>
<accession>A0A7X9Y007</accession>
<feature type="transmembrane region" description="Helical" evidence="7">
    <location>
        <begin position="777"/>
        <end position="800"/>
    </location>
</feature>
<feature type="transmembrane region" description="Helical" evidence="7">
    <location>
        <begin position="870"/>
        <end position="892"/>
    </location>
</feature>
<proteinExistence type="predicted"/>
<name>A0A7X9Y007_9ACTN</name>
<dbReference type="InterPro" id="IPR038766">
    <property type="entry name" value="Membrane_comp_ABC_pdt"/>
</dbReference>
<feature type="transmembrane region" description="Helical" evidence="7">
    <location>
        <begin position="21"/>
        <end position="38"/>
    </location>
</feature>
<evidence type="ECO:0000256" key="1">
    <source>
        <dbReference type="ARBA" id="ARBA00004651"/>
    </source>
</evidence>
<keyword evidence="6" id="KW-0175">Coiled coil</keyword>
<organism evidence="9 10">
    <name type="scientific">Parafannyhessea umbonata</name>
    <dbReference type="NCBI Taxonomy" id="604330"/>
    <lineage>
        <taxon>Bacteria</taxon>
        <taxon>Bacillati</taxon>
        <taxon>Actinomycetota</taxon>
        <taxon>Coriobacteriia</taxon>
        <taxon>Coriobacteriales</taxon>
        <taxon>Atopobiaceae</taxon>
        <taxon>Parafannyhessea</taxon>
    </lineage>
</organism>
<dbReference type="PANTHER" id="PTHR30287">
    <property type="entry name" value="MEMBRANE COMPONENT OF PREDICTED ABC SUPERFAMILY METABOLITE UPTAKE TRANSPORTER"/>
    <property type="match status" value="1"/>
</dbReference>
<feature type="transmembrane region" description="Helical" evidence="7">
    <location>
        <begin position="538"/>
        <end position="558"/>
    </location>
</feature>
<feature type="domain" description="ABC3 transporter permease C-terminal" evidence="8">
    <location>
        <begin position="784"/>
        <end position="896"/>
    </location>
</feature>
<dbReference type="EMBL" id="JABAGR010000002">
    <property type="protein sequence ID" value="NMF25349.1"/>
    <property type="molecule type" value="Genomic_DNA"/>
</dbReference>
<dbReference type="PROSITE" id="PS51257">
    <property type="entry name" value="PROKAR_LIPOPROTEIN"/>
    <property type="match status" value="1"/>
</dbReference>
<comment type="subcellular location">
    <subcellularLocation>
        <location evidence="1">Cell membrane</location>
        <topology evidence="1">Multi-pass membrane protein</topology>
    </subcellularLocation>
</comment>
<comment type="caution">
    <text evidence="9">The sequence shown here is derived from an EMBL/GenBank/DDBJ whole genome shotgun (WGS) entry which is preliminary data.</text>
</comment>
<dbReference type="InterPro" id="IPR003838">
    <property type="entry name" value="ABC3_permease_C"/>
</dbReference>
<dbReference type="GO" id="GO:0005886">
    <property type="term" value="C:plasma membrane"/>
    <property type="evidence" value="ECO:0007669"/>
    <property type="project" value="UniProtKB-SubCell"/>
</dbReference>
<evidence type="ECO:0000256" key="5">
    <source>
        <dbReference type="ARBA" id="ARBA00023136"/>
    </source>
</evidence>
<feature type="domain" description="ABC3 transporter permease C-terminal" evidence="8">
    <location>
        <begin position="370"/>
        <end position="492"/>
    </location>
</feature>
<sequence>MGRSAYMVEIARGVRGSLGRFLAILGIVALGCGFYAGLRMCGPDMRIAADRWYDGCALWDLKVVSSQGLDDAAVARLRKVDGVEAAMPARTVDVMAEAAGKSVAVRVSSVDADAARASRASGPFAVTSSKDDYLNRARLASGRWPRAAGECVASADSTTAPLRVGDVVRVTSSAGDVDSVLVRRTLTVVGTVSSPDYPYTGSFGTTTLGDGTIGQYVYVTDATFSKDVPYTTAYLAVEGARGLESGSSAYERRVDAVAGRVRRTAVAAARERFQDLKADAQAQVDAKARELEAQRQAVAAPDAVAPAEIAPAAAAQAQDGLAAAQRQIDEAQAKVDAMQGPEVYVLDRTQSEGAATYQADTERMDHIAAVFPAMFFLVAALVALTTMTRMVEDDRQKIGTHKALGYGRARIAAMYLAYALLAAGAGAVLGIAVLSQALPLIVTGAYGIIYAVPSLGLPLPVSSGIALSSGGLGVGVTLAATWIAVASTLRETPAALMLPRAPKAGRRILLERVGPLWRRLSFSWKVTFRNLFRYKRRLLMTVVGIAGCSALLLVGFGLHDSIWDIIDRQFGPIIRYDTTVGMDADAAEKDVDAVAARLRDAGARRVERVERRTMLARGKGGSASATEKTRVSVMVPRSAAGLSRCVGMRDRETGEAVAFGDDSVLVTEKLASLYGIRAGQRIVLFGQDDAGNAKGGGVELTVDGIVENYVGNVVYVGRSAWRRVEEGDPSFSTVLAHVRGGTSAQERLADELHDMDGVATVAFSSETIETYRHMLSVVNMVVVVLIVSAGALAFIVLYNLTNINVSERVREIASLKVLGFTRREVHAYVFREIVLLSLLGDAVGMALGTWLEGFVITTAEVDYVMFGREIHPLSFVLAFALTMAFTLAVLLLMRRRLDAVDMVESLKSVD</sequence>
<dbReference type="RefSeq" id="WP_170103424.1">
    <property type="nucleotide sequence ID" value="NZ_JABAGR010000002.1"/>
</dbReference>
<feature type="transmembrane region" description="Helical" evidence="7">
    <location>
        <begin position="828"/>
        <end position="850"/>
    </location>
</feature>
<dbReference type="Proteomes" id="UP000565613">
    <property type="component" value="Unassembled WGS sequence"/>
</dbReference>
<evidence type="ECO:0000256" key="4">
    <source>
        <dbReference type="ARBA" id="ARBA00022989"/>
    </source>
</evidence>
<evidence type="ECO:0000259" key="8">
    <source>
        <dbReference type="Pfam" id="PF02687"/>
    </source>
</evidence>
<feature type="transmembrane region" description="Helical" evidence="7">
    <location>
        <begin position="465"/>
        <end position="489"/>
    </location>
</feature>
<reference evidence="9 10" key="1">
    <citation type="submission" date="2020-04" db="EMBL/GenBank/DDBJ databases">
        <authorList>
            <person name="Hitch T.C.A."/>
            <person name="Wylensek D."/>
            <person name="Clavel T."/>
        </authorList>
    </citation>
    <scope>NUCLEOTIDE SEQUENCE [LARGE SCALE GENOMIC DNA]</scope>
    <source>
        <strain evidence="9 10">105184</strain>
    </source>
</reference>
<feature type="coiled-coil region" evidence="6">
    <location>
        <begin position="270"/>
        <end position="334"/>
    </location>
</feature>
<keyword evidence="4 7" id="KW-1133">Transmembrane helix</keyword>
<evidence type="ECO:0000313" key="10">
    <source>
        <dbReference type="Proteomes" id="UP000565613"/>
    </source>
</evidence>
<evidence type="ECO:0000256" key="7">
    <source>
        <dbReference type="SAM" id="Phobius"/>
    </source>
</evidence>
<keyword evidence="5 7" id="KW-0472">Membrane</keyword>